<dbReference type="InterPro" id="IPR036388">
    <property type="entry name" value="WH-like_DNA-bd_sf"/>
</dbReference>
<evidence type="ECO:0000256" key="3">
    <source>
        <dbReference type="ARBA" id="ARBA00022629"/>
    </source>
</evidence>
<evidence type="ECO:0000256" key="1">
    <source>
        <dbReference type="ARBA" id="ARBA00002486"/>
    </source>
</evidence>
<dbReference type="Gene3D" id="1.10.10.10">
    <property type="entry name" value="Winged helix-like DNA-binding domain superfamily/Winged helix DNA-binding domain"/>
    <property type="match status" value="1"/>
</dbReference>
<dbReference type="InterPro" id="IPR043129">
    <property type="entry name" value="ATPase_NBD"/>
</dbReference>
<dbReference type="Gene3D" id="3.30.420.40">
    <property type="match status" value="2"/>
</dbReference>
<evidence type="ECO:0000313" key="6">
    <source>
        <dbReference type="Proteomes" id="UP001526147"/>
    </source>
</evidence>
<dbReference type="InterPro" id="IPR000600">
    <property type="entry name" value="ROK"/>
</dbReference>
<dbReference type="InterPro" id="IPR011991">
    <property type="entry name" value="ArsR-like_HTH"/>
</dbReference>
<keyword evidence="3" id="KW-0119">Carbohydrate metabolism</keyword>
<dbReference type="PANTHER" id="PTHR18964:SF149">
    <property type="entry name" value="BIFUNCTIONAL UDP-N-ACETYLGLUCOSAMINE 2-EPIMERASE_N-ACETYLMANNOSAMINE KINASE"/>
    <property type="match status" value="1"/>
</dbReference>
<comment type="function">
    <text evidence="1">Transcriptional repressor of xylose-utilizing enzymes.</text>
</comment>
<dbReference type="Proteomes" id="UP001526147">
    <property type="component" value="Unassembled WGS sequence"/>
</dbReference>
<dbReference type="PANTHER" id="PTHR18964">
    <property type="entry name" value="ROK (REPRESSOR, ORF, KINASE) FAMILY"/>
    <property type="match status" value="1"/>
</dbReference>
<comment type="caution">
    <text evidence="5">The sequence shown here is derived from an EMBL/GenBank/DDBJ whole genome shotgun (WGS) entry which is preliminary data.</text>
</comment>
<dbReference type="CDD" id="cd00090">
    <property type="entry name" value="HTH_ARSR"/>
    <property type="match status" value="1"/>
</dbReference>
<dbReference type="Pfam" id="PF00480">
    <property type="entry name" value="ROK"/>
    <property type="match status" value="1"/>
</dbReference>
<dbReference type="RefSeq" id="WP_264142980.1">
    <property type="nucleotide sequence ID" value="NZ_JAOYEY010000037.1"/>
</dbReference>
<keyword evidence="4" id="KW-0238">DNA-binding</keyword>
<dbReference type="SUPFAM" id="SSF46785">
    <property type="entry name" value="Winged helix' DNA-binding domain"/>
    <property type="match status" value="1"/>
</dbReference>
<evidence type="ECO:0000256" key="4">
    <source>
        <dbReference type="ARBA" id="ARBA00023125"/>
    </source>
</evidence>
<dbReference type="SUPFAM" id="SSF53067">
    <property type="entry name" value="Actin-like ATPase domain"/>
    <property type="match status" value="1"/>
</dbReference>
<organism evidence="5 6">
    <name type="scientific">Metabacillus halosaccharovorans</name>
    <dbReference type="NCBI Taxonomy" id="930124"/>
    <lineage>
        <taxon>Bacteria</taxon>
        <taxon>Bacillati</taxon>
        <taxon>Bacillota</taxon>
        <taxon>Bacilli</taxon>
        <taxon>Bacillales</taxon>
        <taxon>Bacillaceae</taxon>
        <taxon>Metabacillus</taxon>
    </lineage>
</organism>
<dbReference type="EMBL" id="JAOYEY010000037">
    <property type="protein sequence ID" value="MCV9886351.1"/>
    <property type="molecule type" value="Genomic_DNA"/>
</dbReference>
<evidence type="ECO:0000313" key="5">
    <source>
        <dbReference type="EMBL" id="MCV9886351.1"/>
    </source>
</evidence>
<keyword evidence="3" id="KW-0859">Xylose metabolism</keyword>
<dbReference type="Pfam" id="PF13412">
    <property type="entry name" value="HTH_24"/>
    <property type="match status" value="1"/>
</dbReference>
<dbReference type="InterPro" id="IPR049874">
    <property type="entry name" value="ROK_cs"/>
</dbReference>
<dbReference type="PROSITE" id="PS01125">
    <property type="entry name" value="ROK"/>
    <property type="match status" value="1"/>
</dbReference>
<dbReference type="InterPro" id="IPR036390">
    <property type="entry name" value="WH_DNA-bd_sf"/>
</dbReference>
<proteinExistence type="inferred from homology"/>
<evidence type="ECO:0000256" key="2">
    <source>
        <dbReference type="ARBA" id="ARBA00006479"/>
    </source>
</evidence>
<comment type="similarity">
    <text evidence="2">Belongs to the ROK (NagC/XylR) family.</text>
</comment>
<name>A0ABT3DHI9_9BACI</name>
<protein>
    <submittedName>
        <fullName evidence="5">ROK family transcriptional regulator</fullName>
    </submittedName>
</protein>
<reference evidence="5 6" key="1">
    <citation type="submission" date="2022-10" db="EMBL/GenBank/DDBJ databases">
        <title>Draft genome assembly of moderately radiation resistant bacterium Metabacillus halosaccharovorans.</title>
        <authorList>
            <person name="Pal S."/>
            <person name="Gopinathan A."/>
        </authorList>
    </citation>
    <scope>NUCLEOTIDE SEQUENCE [LARGE SCALE GENOMIC DNA]</scope>
    <source>
        <strain evidence="5 6">VITHBRA001</strain>
    </source>
</reference>
<sequence length="404" mass="44246">MEIQRTGDLRLIQELNRSLILDTIRKRGAISRTEIAKAIKVSPTTVTSAVAELINEGLVFEDGVGSSSGGRKPVLLRFNPKAHSVIGVSITNSFIKIADMDLEGNILKKEVHSTNNCLGDEMIQLLLEIVECFTKTKPDLEKCQGISIITPGIVDANKGVISYNSKLKLYNVELKKIIEEKIGLPTFVDNDANAYVLAENFFGSFSHYKDLLYVTIGDGVGSGILINGSIYRGFLGSSGEFGHTTVVQDGVKCDCGNKGCLENYTNWPTIYSKIVSAIITTGSKTIIKELSQNDLNKIKPKTFIEAVNRQDELAVEILEEVVKYLSIAVTNIVHMFNPQVVILSGSIVQDNPQLLKRINEMVASKVIPVLKDRVNIQSTSLGPDFELLGSAAVLLHGKFKFEIS</sequence>
<keyword evidence="6" id="KW-1185">Reference proteome</keyword>
<gene>
    <name evidence="5" type="ORF">OIH86_11840</name>
</gene>
<accession>A0ABT3DHI9</accession>